<sequence>MAQGRWIWSVLVGHDSPNGAPLTPPTPHRSMTTIQVVINGNQVQGQIDEIAKILSIFNDTLAPAIAPVVSTEPAELAPFNAFLTVELTPYFGAKGATTIVNKLKLCRECGDFRYLIPVYRLAVGDLQKRQLLKVVSAVYRYKFGGHKNPEQYSLRSEIKYAKACDHCGSLAQVLVNRLTAEGLWK</sequence>
<protein>
    <submittedName>
        <fullName evidence="1">Uncharacterized protein</fullName>
    </submittedName>
</protein>
<keyword evidence="2" id="KW-1185">Reference proteome</keyword>
<dbReference type="EMBL" id="MW015081">
    <property type="protein sequence ID" value="QPX48143.1"/>
    <property type="molecule type" value="Genomic_DNA"/>
</dbReference>
<organism evidence="1 2">
    <name type="scientific">Synechococcus phage S-SRM01</name>
    <dbReference type="NCBI Taxonomy" id="2781608"/>
    <lineage>
        <taxon>Viruses</taxon>
        <taxon>Duplodnaviria</taxon>
        <taxon>Heunggongvirae</taxon>
        <taxon>Uroviricota</taxon>
        <taxon>Caudoviricetes</taxon>
        <taxon>Pantevenvirales</taxon>
        <taxon>Kyanoviridae</taxon>
        <taxon>Serangoonvirus</taxon>
        <taxon>Serangoonvirus essarone</taxon>
    </lineage>
</organism>
<reference evidence="1" key="1">
    <citation type="submission" date="2020-09" db="EMBL/GenBank/DDBJ databases">
        <authorList>
            <person name="Zhang D."/>
            <person name="Hatherill J.R."/>
            <person name="Ramirez J.F."/>
            <person name="Edinger B."/>
            <person name="Balarin R."/>
            <person name="Sullivan A."/>
            <person name="Humpal K.M."/>
            <person name="Guseva A."/>
            <person name="Butela K.A."/>
            <person name="Garlena R.A."/>
            <person name="Russell D.A."/>
            <person name="Pope W.H."/>
            <person name="Jacobs-Sera D."/>
            <person name="Hatfull G.F."/>
        </authorList>
    </citation>
    <scope>NUCLEOTIDE SEQUENCE</scope>
</reference>
<dbReference type="RefSeq" id="YP_010670153.1">
    <property type="nucleotide sequence ID" value="NC_070963.1"/>
</dbReference>
<proteinExistence type="predicted"/>
<evidence type="ECO:0000313" key="2">
    <source>
        <dbReference type="Proteomes" id="UP000664915"/>
    </source>
</evidence>
<dbReference type="KEGG" id="vg:77946348"/>
<accession>A0A879R1S3</accession>
<dbReference type="GeneID" id="77946348"/>
<dbReference type="Proteomes" id="UP000664915">
    <property type="component" value="Segment"/>
</dbReference>
<name>A0A879R1S3_9CAUD</name>
<evidence type="ECO:0000313" key="1">
    <source>
        <dbReference type="EMBL" id="QPX48143.1"/>
    </source>
</evidence>